<dbReference type="AlphaFoldDB" id="A0A167FCW4"/>
<keyword evidence="3" id="KW-1185">Reference proteome</keyword>
<dbReference type="OrthoDB" id="423498at2759"/>
<reference evidence="2 3" key="1">
    <citation type="submission" date="2016-02" db="EMBL/GenBank/DDBJ databases">
        <title>Complete genome sequence and transcriptome regulation of the pentose utilising yeast Sugiyamaella lignohabitans.</title>
        <authorList>
            <person name="Bellasio M."/>
            <person name="Peymann A."/>
            <person name="Valli M."/>
            <person name="Sipitzky M."/>
            <person name="Graf A."/>
            <person name="Sauer M."/>
            <person name="Marx H."/>
            <person name="Mattanovich D."/>
        </authorList>
    </citation>
    <scope>NUCLEOTIDE SEQUENCE [LARGE SCALE GENOMIC DNA]</scope>
    <source>
        <strain evidence="2 3">CBS 10342</strain>
    </source>
</reference>
<dbReference type="InterPro" id="IPR011042">
    <property type="entry name" value="6-blade_b-propeller_TolB-like"/>
</dbReference>
<dbReference type="KEGG" id="slb:AWJ20_2755"/>
<evidence type="ECO:0000313" key="3">
    <source>
        <dbReference type="Proteomes" id="UP000189580"/>
    </source>
</evidence>
<dbReference type="PANTHER" id="PTHR47064">
    <property type="entry name" value="PUTATIVE (AFU_ORTHOLOGUE AFUA_1G08990)-RELATED"/>
    <property type="match status" value="1"/>
</dbReference>
<evidence type="ECO:0000313" key="2">
    <source>
        <dbReference type="EMBL" id="ANB15133.1"/>
    </source>
</evidence>
<dbReference type="EMBL" id="CP014503">
    <property type="protein sequence ID" value="ANB15133.1"/>
    <property type="molecule type" value="Genomic_DNA"/>
</dbReference>
<dbReference type="Pfam" id="PF08450">
    <property type="entry name" value="SGL"/>
    <property type="match status" value="1"/>
</dbReference>
<protein>
    <recommendedName>
        <fullName evidence="1">SMP-30/Gluconolactonase/LRE-like region domain-containing protein</fullName>
    </recommendedName>
</protein>
<name>A0A167FCW4_9ASCO</name>
<gene>
    <name evidence="2" type="ORF">AWJ20_2755</name>
</gene>
<dbReference type="RefSeq" id="XP_018737610.1">
    <property type="nucleotide sequence ID" value="XM_018879721.1"/>
</dbReference>
<evidence type="ECO:0000259" key="1">
    <source>
        <dbReference type="Pfam" id="PF08450"/>
    </source>
</evidence>
<organism evidence="2 3">
    <name type="scientific">Sugiyamaella lignohabitans</name>
    <dbReference type="NCBI Taxonomy" id="796027"/>
    <lineage>
        <taxon>Eukaryota</taxon>
        <taxon>Fungi</taxon>
        <taxon>Dikarya</taxon>
        <taxon>Ascomycota</taxon>
        <taxon>Saccharomycotina</taxon>
        <taxon>Dipodascomycetes</taxon>
        <taxon>Dipodascales</taxon>
        <taxon>Trichomonascaceae</taxon>
        <taxon>Sugiyamaella</taxon>
    </lineage>
</organism>
<proteinExistence type="predicted"/>
<dbReference type="PANTHER" id="PTHR47064:SF2">
    <property type="entry name" value="SMP-30_GLUCONOLACTONASE_LRE-LIKE REGION DOMAIN-CONTAINING PROTEIN-RELATED"/>
    <property type="match status" value="1"/>
</dbReference>
<dbReference type="InterPro" id="IPR013658">
    <property type="entry name" value="SGL"/>
</dbReference>
<dbReference type="Gene3D" id="2.120.10.30">
    <property type="entry name" value="TolB, C-terminal domain"/>
    <property type="match status" value="1"/>
</dbReference>
<dbReference type="GeneID" id="30034701"/>
<dbReference type="Proteomes" id="UP000189580">
    <property type="component" value="Chromosome b"/>
</dbReference>
<sequence length="377" mass="41579">MAPILPNVLYVDAVSNAVVDPRSINRGADPPAFTKLSLEKPFVSYSAEFTELLGQNPSLRVVAQEDSYPFAHEAGVWIPSRREVYFTSNQFQQHKNEGKQKQIRISRLLIDKEKDNGCYEWENMWTLPKILTPNGATNYKGGVLLCCQGQGDTPGSLVLMELESHRSQPLLNNFYGRPFNSPNDVVIYPLDGSVWFTDPNYGHVQGLRSVKMLPNQVYCFDPKNGSVRVVADGIHKPNGISFSFDNRTCYITDTQIYNGVGGTSHDAAATIYAFDIVKSPHSLITSAPYTLVNRRVFAYADCGAPDGIKCDTKGNVYAGCIDGIHVWNCDGVLIGKILIKGGVANFCFTDPGRMFLFNENKIYEANIAAVGALNTAL</sequence>
<dbReference type="InterPro" id="IPR052988">
    <property type="entry name" value="Oryzine_lactonohydrolase"/>
</dbReference>
<accession>A0A167FCW4</accession>
<feature type="domain" description="SMP-30/Gluconolactonase/LRE-like region" evidence="1">
    <location>
        <begin position="105"/>
        <end position="352"/>
    </location>
</feature>
<dbReference type="SUPFAM" id="SSF63829">
    <property type="entry name" value="Calcium-dependent phosphotriesterase"/>
    <property type="match status" value="1"/>
</dbReference>